<name>W6JVN0_9MICO</name>
<dbReference type="Proteomes" id="UP000035763">
    <property type="component" value="Unassembled WGS sequence"/>
</dbReference>
<dbReference type="STRING" id="1193182.BN11_290006"/>
<comment type="caution">
    <text evidence="1">The sequence shown here is derived from an EMBL/GenBank/DDBJ whole genome shotgun (WGS) entry which is preliminary data.</text>
</comment>
<dbReference type="RefSeq" id="WP_048694334.1">
    <property type="nucleotide sequence ID" value="NZ_HG764815.1"/>
</dbReference>
<evidence type="ECO:0000313" key="2">
    <source>
        <dbReference type="Proteomes" id="UP000035763"/>
    </source>
</evidence>
<accession>W6JVN0</accession>
<reference evidence="1 2" key="1">
    <citation type="journal article" date="2013" name="ISME J.">
        <title>A metabolic model for members of the genus Tetrasphaera involved in enhanced biological phosphorus removal.</title>
        <authorList>
            <person name="Kristiansen R."/>
            <person name="Nguyen H.T.T."/>
            <person name="Saunders A.M."/>
            <person name="Nielsen J.L."/>
            <person name="Wimmer R."/>
            <person name="Le V.Q."/>
            <person name="McIlroy S.J."/>
            <person name="Petrovski S."/>
            <person name="Seviour R.J."/>
            <person name="Calteau A."/>
            <person name="Nielsen K.L."/>
            <person name="Nielsen P.H."/>
        </authorList>
    </citation>
    <scope>NUCLEOTIDE SEQUENCE [LARGE SCALE GENOMIC DNA]</scope>
    <source>
        <strain evidence="1 2">Ben110</strain>
    </source>
</reference>
<gene>
    <name evidence="1" type="ORF">BN11_290006</name>
</gene>
<organism evidence="1 2">
    <name type="scientific">Nostocoides australiense Ben110</name>
    <dbReference type="NCBI Taxonomy" id="1193182"/>
    <lineage>
        <taxon>Bacteria</taxon>
        <taxon>Bacillati</taxon>
        <taxon>Actinomycetota</taxon>
        <taxon>Actinomycetes</taxon>
        <taxon>Micrococcales</taxon>
        <taxon>Intrasporangiaceae</taxon>
        <taxon>Nostocoides</taxon>
    </lineage>
</organism>
<dbReference type="AlphaFoldDB" id="W6JVN0"/>
<proteinExistence type="predicted"/>
<evidence type="ECO:0008006" key="3">
    <source>
        <dbReference type="Google" id="ProtNLM"/>
    </source>
</evidence>
<dbReference type="OrthoDB" id="5192540at2"/>
<evidence type="ECO:0000313" key="1">
    <source>
        <dbReference type="EMBL" id="CCH73528.1"/>
    </source>
</evidence>
<dbReference type="InterPro" id="IPR009241">
    <property type="entry name" value="HigB-like"/>
</dbReference>
<dbReference type="InterPro" id="IPR035093">
    <property type="entry name" value="RelE/ParE_toxin_dom_sf"/>
</dbReference>
<dbReference type="EMBL" id="CAJA01000212">
    <property type="protein sequence ID" value="CCH73528.1"/>
    <property type="molecule type" value="Genomic_DNA"/>
</dbReference>
<dbReference type="SUPFAM" id="SSF143011">
    <property type="entry name" value="RelE-like"/>
    <property type="match status" value="1"/>
</dbReference>
<dbReference type="Pfam" id="PF05973">
    <property type="entry name" value="Gp49"/>
    <property type="match status" value="1"/>
</dbReference>
<protein>
    <recommendedName>
        <fullName evidence="3">Type II toxin-antitoxin system RelE/ParE family toxin</fullName>
    </recommendedName>
</protein>
<sequence length="109" mass="12959">MYRDWVWWPNDPGRRSRALEEFKDLPKPVRGELLALIRRFLQGESRFKDVKDLGGGIKEIRHRAGNNHYRVLFFIEGEVCVGLTCFYKNQNKTERDDLERARSRRASYG</sequence>
<keyword evidence="2" id="KW-1185">Reference proteome</keyword>